<keyword evidence="4" id="KW-1185">Reference proteome</keyword>
<dbReference type="Proteomes" id="UP001152523">
    <property type="component" value="Unassembled WGS sequence"/>
</dbReference>
<organism evidence="3 4">
    <name type="scientific">Cuscuta epithymum</name>
    <dbReference type="NCBI Taxonomy" id="186058"/>
    <lineage>
        <taxon>Eukaryota</taxon>
        <taxon>Viridiplantae</taxon>
        <taxon>Streptophyta</taxon>
        <taxon>Embryophyta</taxon>
        <taxon>Tracheophyta</taxon>
        <taxon>Spermatophyta</taxon>
        <taxon>Magnoliopsida</taxon>
        <taxon>eudicotyledons</taxon>
        <taxon>Gunneridae</taxon>
        <taxon>Pentapetalae</taxon>
        <taxon>asterids</taxon>
        <taxon>lamiids</taxon>
        <taxon>Solanales</taxon>
        <taxon>Convolvulaceae</taxon>
        <taxon>Cuscuteae</taxon>
        <taxon>Cuscuta</taxon>
        <taxon>Cuscuta subgen. Cuscuta</taxon>
    </lineage>
</organism>
<feature type="transmembrane region" description="Helical" evidence="1">
    <location>
        <begin position="102"/>
        <end position="127"/>
    </location>
</feature>
<feature type="chain" id="PRO_5043942299" evidence="2">
    <location>
        <begin position="23"/>
        <end position="128"/>
    </location>
</feature>
<accession>A0AAV0E9R5</accession>
<keyword evidence="1" id="KW-1133">Transmembrane helix</keyword>
<feature type="signal peptide" evidence="2">
    <location>
        <begin position="1"/>
        <end position="22"/>
    </location>
</feature>
<evidence type="ECO:0000256" key="1">
    <source>
        <dbReference type="SAM" id="Phobius"/>
    </source>
</evidence>
<sequence>MTCPFFLSFLLLSAAFFRPRATCRLMIAGVNCSAAELLCGRLLSLILSPFSSVETDGSTCPFLFGRPCEPQLPANFPLLVFVGRLLHLISFVYFVLFPSLYFVLFSLLRSLAAFVIFFCVFFSFFCLF</sequence>
<evidence type="ECO:0000313" key="3">
    <source>
        <dbReference type="EMBL" id="CAH9120410.1"/>
    </source>
</evidence>
<protein>
    <submittedName>
        <fullName evidence="3">Uncharacterized protein</fullName>
    </submittedName>
</protein>
<evidence type="ECO:0000313" key="4">
    <source>
        <dbReference type="Proteomes" id="UP001152523"/>
    </source>
</evidence>
<evidence type="ECO:0000256" key="2">
    <source>
        <dbReference type="SAM" id="SignalP"/>
    </source>
</evidence>
<keyword evidence="1" id="KW-0812">Transmembrane</keyword>
<dbReference type="EMBL" id="CAMAPF010000915">
    <property type="protein sequence ID" value="CAH9120410.1"/>
    <property type="molecule type" value="Genomic_DNA"/>
</dbReference>
<keyword evidence="2" id="KW-0732">Signal</keyword>
<keyword evidence="1" id="KW-0472">Membrane</keyword>
<proteinExistence type="predicted"/>
<gene>
    <name evidence="3" type="ORF">CEPIT_LOCUS23023</name>
</gene>
<name>A0AAV0E9R5_9ASTE</name>
<comment type="caution">
    <text evidence="3">The sequence shown here is derived from an EMBL/GenBank/DDBJ whole genome shotgun (WGS) entry which is preliminary data.</text>
</comment>
<dbReference type="AlphaFoldDB" id="A0AAV0E9R5"/>
<reference evidence="3" key="1">
    <citation type="submission" date="2022-07" db="EMBL/GenBank/DDBJ databases">
        <authorList>
            <person name="Macas J."/>
            <person name="Novak P."/>
            <person name="Neumann P."/>
        </authorList>
    </citation>
    <scope>NUCLEOTIDE SEQUENCE</scope>
</reference>